<dbReference type="PROSITE" id="PS50932">
    <property type="entry name" value="HTH_LACI_2"/>
    <property type="match status" value="1"/>
</dbReference>
<dbReference type="PANTHER" id="PTHR30146">
    <property type="entry name" value="LACI-RELATED TRANSCRIPTIONAL REPRESSOR"/>
    <property type="match status" value="1"/>
</dbReference>
<evidence type="ECO:0000256" key="1">
    <source>
        <dbReference type="ARBA" id="ARBA00023015"/>
    </source>
</evidence>
<evidence type="ECO:0000313" key="6">
    <source>
        <dbReference type="Proteomes" id="UP000241346"/>
    </source>
</evidence>
<dbReference type="AlphaFoldDB" id="A0A2T3NM63"/>
<keyword evidence="3" id="KW-0804">Transcription</keyword>
<gene>
    <name evidence="5" type="ORF">C9J01_06025</name>
</gene>
<dbReference type="RefSeq" id="WP_107297173.1">
    <property type="nucleotide sequence ID" value="NZ_PYMB01000001.1"/>
</dbReference>
<evidence type="ECO:0000256" key="3">
    <source>
        <dbReference type="ARBA" id="ARBA00023163"/>
    </source>
</evidence>
<dbReference type="EMBL" id="PYMB01000001">
    <property type="protein sequence ID" value="PSW16552.1"/>
    <property type="molecule type" value="Genomic_DNA"/>
</dbReference>
<evidence type="ECO:0000259" key="4">
    <source>
        <dbReference type="PROSITE" id="PS50932"/>
    </source>
</evidence>
<dbReference type="InterPro" id="IPR001761">
    <property type="entry name" value="Peripla_BP/Lac1_sug-bd_dom"/>
</dbReference>
<dbReference type="GO" id="GO:0000976">
    <property type="term" value="F:transcription cis-regulatory region binding"/>
    <property type="evidence" value="ECO:0007669"/>
    <property type="project" value="TreeGrafter"/>
</dbReference>
<evidence type="ECO:0000256" key="2">
    <source>
        <dbReference type="ARBA" id="ARBA00023125"/>
    </source>
</evidence>
<feature type="domain" description="HTH lacI-type" evidence="4">
    <location>
        <begin position="1"/>
        <end position="55"/>
    </location>
</feature>
<dbReference type="Pfam" id="PF00532">
    <property type="entry name" value="Peripla_BP_1"/>
    <property type="match status" value="1"/>
</dbReference>
<comment type="caution">
    <text evidence="5">The sequence shown here is derived from an EMBL/GenBank/DDBJ whole genome shotgun (WGS) entry which is preliminary data.</text>
</comment>
<evidence type="ECO:0000313" key="5">
    <source>
        <dbReference type="EMBL" id="PSW16552.1"/>
    </source>
</evidence>
<name>A0A2T3NM63_9GAMM</name>
<organism evidence="5 6">
    <name type="scientific">Photobacterium rosenbergii</name>
    <dbReference type="NCBI Taxonomy" id="294936"/>
    <lineage>
        <taxon>Bacteria</taxon>
        <taxon>Pseudomonadati</taxon>
        <taxon>Pseudomonadota</taxon>
        <taxon>Gammaproteobacteria</taxon>
        <taxon>Vibrionales</taxon>
        <taxon>Vibrionaceae</taxon>
        <taxon>Photobacterium</taxon>
    </lineage>
</organism>
<dbReference type="Pfam" id="PF00356">
    <property type="entry name" value="LacI"/>
    <property type="match status" value="1"/>
</dbReference>
<keyword evidence="1" id="KW-0805">Transcription regulation</keyword>
<dbReference type="Proteomes" id="UP000241346">
    <property type="component" value="Unassembled WGS sequence"/>
</dbReference>
<proteinExistence type="predicted"/>
<dbReference type="Gene3D" id="1.10.260.40">
    <property type="entry name" value="lambda repressor-like DNA-binding domains"/>
    <property type="match status" value="1"/>
</dbReference>
<accession>A0A2T3NM63</accession>
<dbReference type="PROSITE" id="PS00356">
    <property type="entry name" value="HTH_LACI_1"/>
    <property type="match status" value="1"/>
</dbReference>
<dbReference type="PANTHER" id="PTHR30146:SF109">
    <property type="entry name" value="HTH-TYPE TRANSCRIPTIONAL REGULATOR GALS"/>
    <property type="match status" value="1"/>
</dbReference>
<dbReference type="InterPro" id="IPR010982">
    <property type="entry name" value="Lambda_DNA-bd_dom_sf"/>
</dbReference>
<dbReference type="CDD" id="cd01392">
    <property type="entry name" value="HTH_LacI"/>
    <property type="match status" value="1"/>
</dbReference>
<dbReference type="OrthoDB" id="5681588at2"/>
<protein>
    <submittedName>
        <fullName evidence="5">Transcriptional regulator</fullName>
    </submittedName>
</protein>
<dbReference type="Gene3D" id="3.40.50.2300">
    <property type="match status" value="2"/>
</dbReference>
<sequence>MNIKDVAALAGVSPATVSRYLNNTGTICQQTRERIGKVVEATGYNPKQKAKRIEMNHNPTIGVLIPSLLNPVFSEIVAAIQERARYFGYSTIIVDTQYDKGREQQAVVDLIRQRVGGVILTVANTEQNEALALLKDFNFPICLLYNKSAAQEPAVFVDNFKAGWQVADKLIGLGHYRFGVAAGHFSASDRARQRYEGFKQRIEQDDRAELALLLQVDPTEMAPYSQHKEVIKAAMATAWFCSNDLLALKMINHFHQAGMKVPDEVSVVGFDGMSLGQIVHPPLATVRVPHKTMGSCAVDLLFNSKHNTELSLQRELDFQLSLEGTVSAIDA</sequence>
<keyword evidence="2" id="KW-0238">DNA-binding</keyword>
<dbReference type="SMART" id="SM00354">
    <property type="entry name" value="HTH_LACI"/>
    <property type="match status" value="1"/>
</dbReference>
<dbReference type="InterPro" id="IPR028082">
    <property type="entry name" value="Peripla_BP_I"/>
</dbReference>
<dbReference type="SUPFAM" id="SSF47413">
    <property type="entry name" value="lambda repressor-like DNA-binding domains"/>
    <property type="match status" value="1"/>
</dbReference>
<dbReference type="PRINTS" id="PR00036">
    <property type="entry name" value="HTHLACI"/>
</dbReference>
<dbReference type="GO" id="GO:0003700">
    <property type="term" value="F:DNA-binding transcription factor activity"/>
    <property type="evidence" value="ECO:0007669"/>
    <property type="project" value="TreeGrafter"/>
</dbReference>
<reference evidence="5 6" key="1">
    <citation type="submission" date="2018-03" db="EMBL/GenBank/DDBJ databases">
        <title>Whole genome sequencing of Histamine producing bacteria.</title>
        <authorList>
            <person name="Butler K."/>
        </authorList>
    </citation>
    <scope>NUCLEOTIDE SEQUENCE [LARGE SCALE GENOMIC DNA]</scope>
    <source>
        <strain evidence="5 6">DSM 19138</strain>
    </source>
</reference>
<dbReference type="SUPFAM" id="SSF53822">
    <property type="entry name" value="Periplasmic binding protein-like I"/>
    <property type="match status" value="1"/>
</dbReference>
<dbReference type="InterPro" id="IPR000843">
    <property type="entry name" value="HTH_LacI"/>
</dbReference>